<accession>A0ABD1UN54</accession>
<proteinExistence type="predicted"/>
<dbReference type="Proteomes" id="UP001604336">
    <property type="component" value="Unassembled WGS sequence"/>
</dbReference>
<evidence type="ECO:0000256" key="1">
    <source>
        <dbReference type="SAM" id="MobiDB-lite"/>
    </source>
</evidence>
<feature type="region of interest" description="Disordered" evidence="1">
    <location>
        <begin position="610"/>
        <end position="634"/>
    </location>
</feature>
<dbReference type="InterPro" id="IPR019607">
    <property type="entry name" value="Putative_zinc-finger_domain"/>
</dbReference>
<evidence type="ECO:0000313" key="3">
    <source>
        <dbReference type="EMBL" id="KAL2526148.1"/>
    </source>
</evidence>
<comment type="caution">
    <text evidence="3">The sequence shown here is derived from an EMBL/GenBank/DDBJ whole genome shotgun (WGS) entry which is preliminary data.</text>
</comment>
<feature type="compositionally biased region" description="Polar residues" evidence="1">
    <location>
        <begin position="734"/>
        <end position="743"/>
    </location>
</feature>
<evidence type="ECO:0000313" key="4">
    <source>
        <dbReference type="Proteomes" id="UP001604336"/>
    </source>
</evidence>
<dbReference type="InterPro" id="IPR011990">
    <property type="entry name" value="TPR-like_helical_dom_sf"/>
</dbReference>
<dbReference type="InterPro" id="IPR039278">
    <property type="entry name" value="Red1"/>
</dbReference>
<dbReference type="GO" id="GO:0008270">
    <property type="term" value="F:zinc ion binding"/>
    <property type="evidence" value="ECO:0007669"/>
    <property type="project" value="UniProtKB-KW"/>
</dbReference>
<feature type="region of interest" description="Disordered" evidence="1">
    <location>
        <begin position="145"/>
        <end position="171"/>
    </location>
</feature>
<sequence length="1684" mass="187291">MGNEELKKKAAIDNSARYSNYPSESREEGELSSYDDDDILDGSASPFIKCNALQEKPIQADRVTSTTEDVKAGMLVPSTKSGDLVDIPTRATLHSNHHKRFEKNRGSFVPFVISFSDEDSGSDCEESKQQNALVGKGKSLLLERSRRQSVSSLSKSQLSKQTTKAVSKVMPRKASLSRTFVSSKNKIHGATSGNRSSSGLDHLPKTNVHLNTTKLQDLRQMIAIRENELKLKSSGKNKSLGLASHGTCDAMNFANDMGKQAALAEPKEPEKKRLKITEPRQNTMGASGQKVMPPVESMLASKNPLLENDRQQNLENCCHHNGKSKPGTSHTIHAKGQEQNENVVPVSSKNLLIGAKEGSRTTRCQTEKKSKLAYSSIASEQNMQIANKDAETILQKSRTVEMWHPPDLDSQFTAISTQNNSDNKVTDRSDQVRSTDKVPEPVSDEKYQASLGYQNFWKNLGEPTDRGNSNMDAKSLLDLEELQDKELEDAQEHRRQCEVEERNALKAYRKAQKALIEATARCNYLYSKRELYSAHLRNLMMNNSNLFWSFRTDDQNEAALKFSNNIPDLNMGAMPTLSCQVHTANDASNNDGSDLNVHPANDVTQLSNLRAKREKLPSEPCSEPDGSTSEAHNEARIASGACFPSDNSSLEMPIKGGEANGVCSPSSDSSMSVDEDEDAIQFSCKSTKDNLEAGKDTNRGQEMQLSFDSSHDSLLLEASLRSQLFERLGKKSLSKNGESSQSMVPLDKGTAESDDSGKKRKTSARKKSEANLGIVSDANKESHSELQGQQSTMYVSLSCPVVKSVICHLKVAEPKSFQLLIRSPDVASPGINSENDRTHVYDESDWSILCQDLVEVPSVDTSYGQIGSYSCNLAIDPLWPLCMYELRGKCNNDECSWQHVRDYTFSNIEHDASNKPDSQAGSPSRRGPCLAKSLNNLVSAPPTYLVGLDILKADKRYNSILSRGNGQCWRKCFSASMVLSSLLSTNLPFNELFLHGTEARIEVHGAWNRQSFYFHSKNGTKSHVDGHFADNDQSLEMAFLNLNQEADKQKGRLEALKVIARALESDATSAVLWIIYLQIYYCNQNSIGKDDLFLCAVELNRTSYELWLMYINSREQLIDRLAAYDAALSALCCDASNFDRDARHASECILDIFVQMMNCLCMSGNVEKAAQKIYGLFPATMKSDNSLNFSLADIVACFTISDACIFWVCCVYLVIYRKLPDSIVERIEHWKEISAIEWPSIHLTFDEKQHAALLMELAVDSLALYMDGKSLRSEATLRAAHLFAINHIKCVEVLEGLECSKTLLKNYAKLYPSCVELVLMLARAENDIRNSSFVGFEEALSNWQDEVPGIQCIWNQYAECALRNGKSTFTKELMDRWFDSVWRVGCSQNGIPNTVHCGNTQNAPQPASVSDLCTWFSHHDQIDVMFALLNFSLYKILQNDDLEALLALERALKAATAAENYSYCVGEHVQFLLTNRRLCNRTGHNGGILKILNDYLDDAPASPKPLSRNFIQKVEKPRLRQLISKLLSPVSSDSSLVNLVLEVLCGPSLLPQMSDKLTDLVDFIETLMEIRPSNYQLAISVCKLLSTNSDNGANATISFWASSLLINSLFQAVPIAPESVWVEAADILQNLMDSQTLCESFLKRALSVYPFSVNLWRCYLNLSKPGENANSVKEAAREKGIMLD</sequence>
<dbReference type="Pfam" id="PF10650">
    <property type="entry name" value="zf-C3H1"/>
    <property type="match status" value="1"/>
</dbReference>
<feature type="region of interest" description="Disordered" evidence="1">
    <location>
        <begin position="416"/>
        <end position="442"/>
    </location>
</feature>
<feature type="region of interest" description="Disordered" evidence="1">
    <location>
        <begin position="1"/>
        <end position="38"/>
    </location>
</feature>
<feature type="compositionally biased region" description="Basic and acidic residues" evidence="1">
    <location>
        <begin position="1"/>
        <end position="11"/>
    </location>
</feature>
<feature type="compositionally biased region" description="Basic and acidic residues" evidence="1">
    <location>
        <begin position="424"/>
        <end position="442"/>
    </location>
</feature>
<reference evidence="4" key="1">
    <citation type="submission" date="2024-07" db="EMBL/GenBank/DDBJ databases">
        <title>Two chromosome-level genome assemblies of Korean endemic species Abeliophyllum distichum and Forsythia ovata (Oleaceae).</title>
        <authorList>
            <person name="Jang H."/>
        </authorList>
    </citation>
    <scope>NUCLEOTIDE SEQUENCE [LARGE SCALE GENOMIC DNA]</scope>
</reference>
<dbReference type="PANTHER" id="PTHR21563:SF3">
    <property type="entry name" value="ZINC FINGER C3H1 DOMAIN-CONTAINING PROTEIN"/>
    <property type="match status" value="1"/>
</dbReference>
<feature type="domain" description="Putative zinc-finger" evidence="2">
    <location>
        <begin position="881"/>
        <end position="901"/>
    </location>
</feature>
<protein>
    <submittedName>
        <fullName evidence="3">Zinc-finger domain</fullName>
    </submittedName>
</protein>
<dbReference type="PANTHER" id="PTHR21563">
    <property type="entry name" value="ZINC FINGER C3H1 DOMAIN-CONTAINING PROTEIN"/>
    <property type="match status" value="1"/>
</dbReference>
<keyword evidence="3" id="KW-0863">Zinc-finger</keyword>
<keyword evidence="4" id="KW-1185">Reference proteome</keyword>
<keyword evidence="3" id="KW-0479">Metal-binding</keyword>
<keyword evidence="3" id="KW-0862">Zinc</keyword>
<feature type="region of interest" description="Disordered" evidence="1">
    <location>
        <begin position="649"/>
        <end position="677"/>
    </location>
</feature>
<dbReference type="SUPFAM" id="SSF48452">
    <property type="entry name" value="TPR-like"/>
    <property type="match status" value="1"/>
</dbReference>
<feature type="region of interest" description="Disordered" evidence="1">
    <location>
        <begin position="732"/>
        <end position="785"/>
    </location>
</feature>
<gene>
    <name evidence="3" type="ORF">Adt_11202</name>
</gene>
<dbReference type="EMBL" id="JBFOLK010000003">
    <property type="protein sequence ID" value="KAL2526148.1"/>
    <property type="molecule type" value="Genomic_DNA"/>
</dbReference>
<feature type="compositionally biased region" description="Low complexity" evidence="1">
    <location>
        <begin position="147"/>
        <end position="161"/>
    </location>
</feature>
<organism evidence="3 4">
    <name type="scientific">Abeliophyllum distichum</name>
    <dbReference type="NCBI Taxonomy" id="126358"/>
    <lineage>
        <taxon>Eukaryota</taxon>
        <taxon>Viridiplantae</taxon>
        <taxon>Streptophyta</taxon>
        <taxon>Embryophyta</taxon>
        <taxon>Tracheophyta</taxon>
        <taxon>Spermatophyta</taxon>
        <taxon>Magnoliopsida</taxon>
        <taxon>eudicotyledons</taxon>
        <taxon>Gunneridae</taxon>
        <taxon>Pentapetalae</taxon>
        <taxon>asterids</taxon>
        <taxon>lamiids</taxon>
        <taxon>Lamiales</taxon>
        <taxon>Oleaceae</taxon>
        <taxon>Forsythieae</taxon>
        <taxon>Abeliophyllum</taxon>
    </lineage>
</organism>
<name>A0ABD1UN54_9LAMI</name>
<evidence type="ECO:0000259" key="2">
    <source>
        <dbReference type="Pfam" id="PF10650"/>
    </source>
</evidence>